<evidence type="ECO:0000256" key="2">
    <source>
        <dbReference type="ARBA" id="ARBA00007776"/>
    </source>
</evidence>
<keyword evidence="7 8" id="KW-0472">Membrane</keyword>
<dbReference type="NCBIfam" id="TIGR03426">
    <property type="entry name" value="shape_MreD"/>
    <property type="match status" value="1"/>
</dbReference>
<feature type="transmembrane region" description="Helical" evidence="8">
    <location>
        <begin position="101"/>
        <end position="122"/>
    </location>
</feature>
<sequence>MWIRFMIPAVAIILFLLEPEFALFSPIEWNGELFYFVPRFLILYLIFLSIYYNPKRAATYGLIFGLLYDVFYIDIIGLYTVLYPLMCFLANWTIKYIHQHLTFTTILSVLLVALMELVLYIFFHHIIHFTNLAFTEFFVKRLIPSIFANLIYLMMLGWAFKYLIDARVLQKLRELS</sequence>
<dbReference type="Proteomes" id="UP000315753">
    <property type="component" value="Unassembled WGS sequence"/>
</dbReference>
<dbReference type="InterPro" id="IPR007227">
    <property type="entry name" value="Cell_shape_determining_MreD"/>
</dbReference>
<protein>
    <submittedName>
        <fullName evidence="9">Rod shape-determining protein MreD</fullName>
    </submittedName>
</protein>
<gene>
    <name evidence="9" type="primary">mreD</name>
    <name evidence="9" type="ORF">FKZ59_11405</name>
</gene>
<proteinExistence type="inferred from homology"/>
<keyword evidence="6 8" id="KW-1133">Transmembrane helix</keyword>
<keyword evidence="10" id="KW-1185">Reference proteome</keyword>
<evidence type="ECO:0000256" key="7">
    <source>
        <dbReference type="ARBA" id="ARBA00023136"/>
    </source>
</evidence>
<name>A0A540V020_9BACL</name>
<feature type="transmembrane region" description="Helical" evidence="8">
    <location>
        <begin position="59"/>
        <end position="81"/>
    </location>
</feature>
<evidence type="ECO:0000256" key="1">
    <source>
        <dbReference type="ARBA" id="ARBA00004651"/>
    </source>
</evidence>
<dbReference type="OrthoDB" id="1653857at2"/>
<evidence type="ECO:0000256" key="8">
    <source>
        <dbReference type="SAM" id="Phobius"/>
    </source>
</evidence>
<keyword evidence="4 8" id="KW-0812">Transmembrane</keyword>
<comment type="similarity">
    <text evidence="2">Belongs to the MreD family.</text>
</comment>
<evidence type="ECO:0000313" key="9">
    <source>
        <dbReference type="EMBL" id="TQE90121.1"/>
    </source>
</evidence>
<evidence type="ECO:0000313" key="10">
    <source>
        <dbReference type="Proteomes" id="UP000315753"/>
    </source>
</evidence>
<evidence type="ECO:0000256" key="5">
    <source>
        <dbReference type="ARBA" id="ARBA00022960"/>
    </source>
</evidence>
<feature type="transmembrane region" description="Helical" evidence="8">
    <location>
        <begin position="142"/>
        <end position="164"/>
    </location>
</feature>
<reference evidence="9 10" key="1">
    <citation type="submission" date="2019-06" db="EMBL/GenBank/DDBJ databases">
        <title>Genome sequence of Ureibacillus terrenus.</title>
        <authorList>
            <person name="Maclea K.S."/>
            <person name="Simoes M."/>
        </authorList>
    </citation>
    <scope>NUCLEOTIDE SEQUENCE [LARGE SCALE GENOMIC DNA]</scope>
    <source>
        <strain evidence="9 10">ATCC BAA-384</strain>
    </source>
</reference>
<keyword evidence="3" id="KW-1003">Cell membrane</keyword>
<comment type="subcellular location">
    <subcellularLocation>
        <location evidence="1">Cell membrane</location>
        <topology evidence="1">Multi-pass membrane protein</topology>
    </subcellularLocation>
</comment>
<accession>A0A540V020</accession>
<evidence type="ECO:0000256" key="4">
    <source>
        <dbReference type="ARBA" id="ARBA00022692"/>
    </source>
</evidence>
<comment type="caution">
    <text evidence="9">The sequence shown here is derived from an EMBL/GenBank/DDBJ whole genome shotgun (WGS) entry which is preliminary data.</text>
</comment>
<dbReference type="GO" id="GO:0005886">
    <property type="term" value="C:plasma membrane"/>
    <property type="evidence" value="ECO:0007669"/>
    <property type="project" value="UniProtKB-SubCell"/>
</dbReference>
<dbReference type="GO" id="GO:0008360">
    <property type="term" value="P:regulation of cell shape"/>
    <property type="evidence" value="ECO:0007669"/>
    <property type="project" value="UniProtKB-KW"/>
</dbReference>
<evidence type="ECO:0000256" key="3">
    <source>
        <dbReference type="ARBA" id="ARBA00022475"/>
    </source>
</evidence>
<dbReference type="EMBL" id="VIGD01000015">
    <property type="protein sequence ID" value="TQE90121.1"/>
    <property type="molecule type" value="Genomic_DNA"/>
</dbReference>
<dbReference type="RefSeq" id="WP_141602888.1">
    <property type="nucleotide sequence ID" value="NZ_JARMSB010000006.1"/>
</dbReference>
<dbReference type="Pfam" id="PF04093">
    <property type="entry name" value="MreD"/>
    <property type="match status" value="1"/>
</dbReference>
<keyword evidence="5" id="KW-0133">Cell shape</keyword>
<feature type="transmembrane region" description="Helical" evidence="8">
    <location>
        <begin position="34"/>
        <end position="52"/>
    </location>
</feature>
<organism evidence="9 10">
    <name type="scientific">Ureibacillus terrenus</name>
    <dbReference type="NCBI Taxonomy" id="118246"/>
    <lineage>
        <taxon>Bacteria</taxon>
        <taxon>Bacillati</taxon>
        <taxon>Bacillota</taxon>
        <taxon>Bacilli</taxon>
        <taxon>Bacillales</taxon>
        <taxon>Caryophanaceae</taxon>
        <taxon>Ureibacillus</taxon>
    </lineage>
</organism>
<evidence type="ECO:0000256" key="6">
    <source>
        <dbReference type="ARBA" id="ARBA00022989"/>
    </source>
</evidence>
<dbReference type="AlphaFoldDB" id="A0A540V020"/>